<dbReference type="PANTHER" id="PTHR39313:SF1">
    <property type="entry name" value="IM:7138239"/>
    <property type="match status" value="1"/>
</dbReference>
<protein>
    <submittedName>
        <fullName evidence="4">Uncharacterized protein LOC109478268 isoform X1</fullName>
    </submittedName>
</protein>
<feature type="compositionally biased region" description="Basic and acidic residues" evidence="1">
    <location>
        <begin position="86"/>
        <end position="98"/>
    </location>
</feature>
<feature type="signal peptide" evidence="2">
    <location>
        <begin position="1"/>
        <end position="25"/>
    </location>
</feature>
<dbReference type="PANTHER" id="PTHR39313">
    <property type="entry name" value="IM:7138239"/>
    <property type="match status" value="1"/>
</dbReference>
<keyword evidence="2" id="KW-0732">Signal</keyword>
<dbReference type="AlphaFoldDB" id="A0A6P4ZEV9"/>
<evidence type="ECO:0000313" key="3">
    <source>
        <dbReference type="Proteomes" id="UP000515135"/>
    </source>
</evidence>
<accession>A0A6P4ZEV9</accession>
<gene>
    <name evidence="4" type="primary">LOC109478268</name>
</gene>
<evidence type="ECO:0000256" key="1">
    <source>
        <dbReference type="SAM" id="MobiDB-lite"/>
    </source>
</evidence>
<dbReference type="OrthoDB" id="636685at2759"/>
<feature type="region of interest" description="Disordered" evidence="1">
    <location>
        <begin position="118"/>
        <end position="143"/>
    </location>
</feature>
<organism evidence="3 4">
    <name type="scientific">Branchiostoma belcheri</name>
    <name type="common">Amphioxus</name>
    <dbReference type="NCBI Taxonomy" id="7741"/>
    <lineage>
        <taxon>Eukaryota</taxon>
        <taxon>Metazoa</taxon>
        <taxon>Chordata</taxon>
        <taxon>Cephalochordata</taxon>
        <taxon>Leptocardii</taxon>
        <taxon>Amphioxiformes</taxon>
        <taxon>Branchiostomatidae</taxon>
        <taxon>Branchiostoma</taxon>
    </lineage>
</organism>
<sequence>MERNVLRLGFLCCFVLLLVARPGSAAQGYKAKFKVFGNLPSRLYSSESVGNHECCVRHRKLVSVGYDISGKEMVVDVGHCSRKCATRSDETESSKTDDFEPPARPLSALDRIRLQMRQRASGGTGASGPSHPGEEDGVGCQGNGMCEPTRTRVQQLQLMDGPVDVEVIEDCHCAPRPPSCERSPRKKVYFADTPFEAEVDIGVCRGRCSTESHTGCKAVKNGTVTITGPNGKGNQCIDVVKECACTGDCYRTSQREVYYESFFNETAQEFQEREKEIDVGRCMGSCTEGHHRCVMRSEDDPSVCLMSLFRPKGRCAATRFTEHRFISREQILQSILAIDDCGCK</sequence>
<dbReference type="GeneID" id="109478268"/>
<dbReference type="Proteomes" id="UP000515135">
    <property type="component" value="Unplaced"/>
</dbReference>
<proteinExistence type="predicted"/>
<reference evidence="4" key="1">
    <citation type="submission" date="2025-08" db="UniProtKB">
        <authorList>
            <consortium name="RefSeq"/>
        </authorList>
    </citation>
    <scope>IDENTIFICATION</scope>
    <source>
        <tissue evidence="4">Gonad</tissue>
    </source>
</reference>
<feature type="region of interest" description="Disordered" evidence="1">
    <location>
        <begin position="86"/>
        <end position="106"/>
    </location>
</feature>
<dbReference type="RefSeq" id="XP_019635283.1">
    <property type="nucleotide sequence ID" value="XM_019779724.1"/>
</dbReference>
<name>A0A6P4ZEV9_BRABE</name>
<dbReference type="KEGG" id="bbel:109478268"/>
<keyword evidence="3" id="KW-1185">Reference proteome</keyword>
<evidence type="ECO:0000313" key="4">
    <source>
        <dbReference type="RefSeq" id="XP_019635283.1"/>
    </source>
</evidence>
<evidence type="ECO:0000256" key="2">
    <source>
        <dbReference type="SAM" id="SignalP"/>
    </source>
</evidence>
<feature type="chain" id="PRO_5028358078" evidence="2">
    <location>
        <begin position="26"/>
        <end position="344"/>
    </location>
</feature>